<proteinExistence type="predicted"/>
<keyword evidence="3" id="KW-1185">Reference proteome</keyword>
<name>A0A427Y889_9TREE</name>
<dbReference type="Proteomes" id="UP000279259">
    <property type="component" value="Unassembled WGS sequence"/>
</dbReference>
<accession>A0A427Y889</accession>
<evidence type="ECO:0000313" key="2">
    <source>
        <dbReference type="EMBL" id="RSH87308.1"/>
    </source>
</evidence>
<comment type="caution">
    <text evidence="2">The sequence shown here is derived from an EMBL/GenBank/DDBJ whole genome shotgun (WGS) entry which is preliminary data.</text>
</comment>
<gene>
    <name evidence="2" type="ORF">EHS25_003217</name>
</gene>
<organism evidence="2 3">
    <name type="scientific">Saitozyma podzolica</name>
    <dbReference type="NCBI Taxonomy" id="1890683"/>
    <lineage>
        <taxon>Eukaryota</taxon>
        <taxon>Fungi</taxon>
        <taxon>Dikarya</taxon>
        <taxon>Basidiomycota</taxon>
        <taxon>Agaricomycotina</taxon>
        <taxon>Tremellomycetes</taxon>
        <taxon>Tremellales</taxon>
        <taxon>Trimorphomycetaceae</taxon>
        <taxon>Saitozyma</taxon>
    </lineage>
</organism>
<dbReference type="OrthoDB" id="2563576at2759"/>
<sequence>MSLKRPRDTSAPPSHNDEDDSASPPQLPGSPKTAWTPDEEARYLDAIDAVVKNALWSHVKNDPELAKRGANGIRSHWDAMIKKMKKGGT</sequence>
<evidence type="ECO:0008006" key="4">
    <source>
        <dbReference type="Google" id="ProtNLM"/>
    </source>
</evidence>
<dbReference type="AlphaFoldDB" id="A0A427Y889"/>
<feature type="region of interest" description="Disordered" evidence="1">
    <location>
        <begin position="1"/>
        <end position="37"/>
    </location>
</feature>
<protein>
    <recommendedName>
        <fullName evidence="4">Myb-like domain-containing protein</fullName>
    </recommendedName>
</protein>
<dbReference type="EMBL" id="RSCD01000017">
    <property type="protein sequence ID" value="RSH87308.1"/>
    <property type="molecule type" value="Genomic_DNA"/>
</dbReference>
<dbReference type="Gene3D" id="1.10.10.60">
    <property type="entry name" value="Homeodomain-like"/>
    <property type="match status" value="1"/>
</dbReference>
<evidence type="ECO:0000313" key="3">
    <source>
        <dbReference type="Proteomes" id="UP000279259"/>
    </source>
</evidence>
<evidence type="ECO:0000256" key="1">
    <source>
        <dbReference type="SAM" id="MobiDB-lite"/>
    </source>
</evidence>
<reference evidence="2 3" key="1">
    <citation type="submission" date="2018-11" db="EMBL/GenBank/DDBJ databases">
        <title>Genome sequence of Saitozyma podzolica DSM 27192.</title>
        <authorList>
            <person name="Aliyu H."/>
            <person name="Gorte O."/>
            <person name="Ochsenreither K."/>
        </authorList>
    </citation>
    <scope>NUCLEOTIDE SEQUENCE [LARGE SCALE GENOMIC DNA]</scope>
    <source>
        <strain evidence="2 3">DSM 27192</strain>
    </source>
</reference>